<dbReference type="GO" id="GO:0005634">
    <property type="term" value="C:nucleus"/>
    <property type="evidence" value="ECO:0007669"/>
    <property type="project" value="TreeGrafter"/>
</dbReference>
<feature type="compositionally biased region" description="Polar residues" evidence="1">
    <location>
        <begin position="566"/>
        <end position="603"/>
    </location>
</feature>
<protein>
    <submittedName>
        <fullName evidence="4">Uncharacterized protein</fullName>
    </submittedName>
</protein>
<accession>A0A367L771</accession>
<dbReference type="InterPro" id="IPR052772">
    <property type="entry name" value="Endo/PolyKinase_Domain-Protein"/>
</dbReference>
<feature type="compositionally biased region" description="Basic and acidic residues" evidence="1">
    <location>
        <begin position="182"/>
        <end position="191"/>
    </location>
</feature>
<keyword evidence="5" id="KW-1185">Reference proteome</keyword>
<dbReference type="EMBL" id="LKCN02000013">
    <property type="protein sequence ID" value="RCI10072.1"/>
    <property type="molecule type" value="Genomic_DNA"/>
</dbReference>
<feature type="domain" description="CUE" evidence="3">
    <location>
        <begin position="125"/>
        <end position="168"/>
    </location>
</feature>
<name>A0A367L771_9HYPO</name>
<comment type="caution">
    <text evidence="4">The sequence shown here is derived from an EMBL/GenBank/DDBJ whole genome shotgun (WGS) entry which is preliminary data.</text>
</comment>
<dbReference type="InterPro" id="IPR058864">
    <property type="entry name" value="UBA_10"/>
</dbReference>
<feature type="region of interest" description="Disordered" evidence="1">
    <location>
        <begin position="179"/>
        <end position="218"/>
    </location>
</feature>
<sequence length="649" mass="71351">MAEPDLVQRLVGSFHALLDEALIVAIVGDYDLNHPASFDAAHSTLQRLAHNVPSEEATGFNPSGIPVPRDEVRDEAGEASTTSASLSRPTSQTIATDLSSVGSSSPAAEPLDIAKPRITSFDDDSEETKARLLQSMFCELREFDIKYSLKKANGDFQSALDDLLDMQYLQSTGQQVKGVDGFFDHEDDPSFNKKRRRKQKKRGASASDPTPSSQNEFIVPSNDEIDYIAERFNIRSDEVSGIYNKNQRSSGATVVELLDSYISHGVESQDDAGRQQADVLTRKYRNVPEKYLLTVVQVAGSISQFADDLAALLNKHFSRKPKSQKLDLGYRLTPLPRDDIEGGGDVVATVRELPARSSAAPGDFNHAVRLAHSHRQAERDAVASAARLHRSGASKPLYRQAASVYTEKARDQAKQAQQAASLAADLLVAQHSTDCSVDLHGVPVHDGVRIALQKTRDWWDDLGEFRAKKAKDQGFTVITGLGRHCAGGVSRMRQAVAAALLQDRWKLQVLTGMFVRAADHGDANETIVNRDVANARSRDERIEQICDEPGEEMDRNRRAQVKASAQRPTSHRTCASRSNLQASSAPQMATPSTPTRSNSVTDSTRPKMPSADCANTPSQPSDEERATPASKLPRNQKRRRVLRLRFSRH</sequence>
<feature type="compositionally biased region" description="Basic residues" evidence="1">
    <location>
        <begin position="634"/>
        <end position="649"/>
    </location>
</feature>
<dbReference type="CDD" id="cd14279">
    <property type="entry name" value="CUE"/>
    <property type="match status" value="1"/>
</dbReference>
<dbReference type="PROSITE" id="PS50828">
    <property type="entry name" value="SMR"/>
    <property type="match status" value="1"/>
</dbReference>
<dbReference type="GO" id="GO:0043130">
    <property type="term" value="F:ubiquitin binding"/>
    <property type="evidence" value="ECO:0007669"/>
    <property type="project" value="InterPro"/>
</dbReference>
<organism evidence="4 5">
    <name type="scientific">Ophiocordyceps polyrhachis-furcata BCC 54312</name>
    <dbReference type="NCBI Taxonomy" id="1330021"/>
    <lineage>
        <taxon>Eukaryota</taxon>
        <taxon>Fungi</taxon>
        <taxon>Dikarya</taxon>
        <taxon>Ascomycota</taxon>
        <taxon>Pezizomycotina</taxon>
        <taxon>Sordariomycetes</taxon>
        <taxon>Hypocreomycetidae</taxon>
        <taxon>Hypocreales</taxon>
        <taxon>Ophiocordycipitaceae</taxon>
        <taxon>Ophiocordyceps</taxon>
    </lineage>
</organism>
<dbReference type="PANTHER" id="PTHR46535:SF1">
    <property type="entry name" value="NEDD4-BINDING PROTEIN 2"/>
    <property type="match status" value="1"/>
</dbReference>
<dbReference type="GO" id="GO:0004519">
    <property type="term" value="F:endonuclease activity"/>
    <property type="evidence" value="ECO:0007669"/>
    <property type="project" value="TreeGrafter"/>
</dbReference>
<proteinExistence type="predicted"/>
<evidence type="ECO:0000313" key="5">
    <source>
        <dbReference type="Proteomes" id="UP000253664"/>
    </source>
</evidence>
<evidence type="ECO:0000259" key="2">
    <source>
        <dbReference type="PROSITE" id="PS50828"/>
    </source>
</evidence>
<dbReference type="STRING" id="1330021.A0A367L771"/>
<dbReference type="AlphaFoldDB" id="A0A367L771"/>
<feature type="domain" description="Smr" evidence="2">
    <location>
        <begin position="437"/>
        <end position="506"/>
    </location>
</feature>
<feature type="region of interest" description="Disordered" evidence="1">
    <location>
        <begin position="547"/>
        <end position="649"/>
    </location>
</feature>
<dbReference type="OrthoDB" id="4080456at2759"/>
<dbReference type="PROSITE" id="PS51140">
    <property type="entry name" value="CUE"/>
    <property type="match status" value="1"/>
</dbReference>
<dbReference type="Proteomes" id="UP000253664">
    <property type="component" value="Unassembled WGS sequence"/>
</dbReference>
<dbReference type="PANTHER" id="PTHR46535">
    <property type="entry name" value="NEDD4-BINDING PROTEIN 2"/>
    <property type="match status" value="1"/>
</dbReference>
<feature type="compositionally biased region" description="Polar residues" evidence="1">
    <location>
        <begin position="79"/>
        <end position="106"/>
    </location>
</feature>
<reference evidence="4 5" key="1">
    <citation type="journal article" date="2015" name="BMC Genomics">
        <title>Insights from the genome of Ophiocordyceps polyrhachis-furcata to pathogenicity and host specificity in insect fungi.</title>
        <authorList>
            <person name="Wichadakul D."/>
            <person name="Kobmoo N."/>
            <person name="Ingsriswang S."/>
            <person name="Tangphatsornruang S."/>
            <person name="Chantasingh D."/>
            <person name="Luangsa-ard J.J."/>
            <person name="Eurwilaichitr L."/>
        </authorList>
    </citation>
    <scope>NUCLEOTIDE SEQUENCE [LARGE SCALE GENOMIC DNA]</scope>
    <source>
        <strain evidence="4 5">BCC 54312</strain>
    </source>
</reference>
<dbReference type="SUPFAM" id="SSF160443">
    <property type="entry name" value="SMR domain-like"/>
    <property type="match status" value="1"/>
</dbReference>
<dbReference type="InterPro" id="IPR003892">
    <property type="entry name" value="CUE"/>
</dbReference>
<evidence type="ECO:0000313" key="4">
    <source>
        <dbReference type="EMBL" id="RCI10072.1"/>
    </source>
</evidence>
<evidence type="ECO:0000259" key="3">
    <source>
        <dbReference type="PROSITE" id="PS51140"/>
    </source>
</evidence>
<evidence type="ECO:0000256" key="1">
    <source>
        <dbReference type="SAM" id="MobiDB-lite"/>
    </source>
</evidence>
<feature type="compositionally biased region" description="Polar residues" evidence="1">
    <location>
        <begin position="207"/>
        <end position="216"/>
    </location>
</feature>
<dbReference type="Pfam" id="PF26286">
    <property type="entry name" value="UBA_10"/>
    <property type="match status" value="1"/>
</dbReference>
<feature type="region of interest" description="Disordered" evidence="1">
    <location>
        <begin position="53"/>
        <end position="124"/>
    </location>
</feature>
<dbReference type="InterPro" id="IPR002625">
    <property type="entry name" value="Smr_dom"/>
</dbReference>
<feature type="compositionally biased region" description="Basic residues" evidence="1">
    <location>
        <begin position="192"/>
        <end position="203"/>
    </location>
</feature>
<gene>
    <name evidence="4" type="ORF">L249_8542</name>
</gene>
<dbReference type="Gene3D" id="3.30.1370.110">
    <property type="match status" value="1"/>
</dbReference>
<dbReference type="InterPro" id="IPR036063">
    <property type="entry name" value="Smr_dom_sf"/>
</dbReference>